<evidence type="ECO:0000256" key="6">
    <source>
        <dbReference type="ARBA" id="ARBA00063066"/>
    </source>
</evidence>
<name>A0A0H2RID7_9AGAM</name>
<dbReference type="GO" id="GO:0003723">
    <property type="term" value="F:RNA binding"/>
    <property type="evidence" value="ECO:0007669"/>
    <property type="project" value="TreeGrafter"/>
</dbReference>
<dbReference type="CDD" id="cd11370">
    <property type="entry name" value="RNase_PH_RRP41"/>
    <property type="match status" value="1"/>
</dbReference>
<protein>
    <recommendedName>
        <fullName evidence="7">Ribosomal RNA-processing protein 41</fullName>
    </recommendedName>
</protein>
<evidence type="ECO:0000313" key="12">
    <source>
        <dbReference type="Proteomes" id="UP000053477"/>
    </source>
</evidence>
<evidence type="ECO:0000259" key="10">
    <source>
        <dbReference type="Pfam" id="PF03725"/>
    </source>
</evidence>
<dbReference type="Pfam" id="PF01138">
    <property type="entry name" value="RNase_PH"/>
    <property type="match status" value="1"/>
</dbReference>
<comment type="similarity">
    <text evidence="3">Belongs to the RNase PH family.</text>
</comment>
<feature type="domain" description="Exoribonuclease phosphorolytic" evidence="10">
    <location>
        <begin position="155"/>
        <end position="219"/>
    </location>
</feature>
<dbReference type="GO" id="GO:0000177">
    <property type="term" value="C:cytoplasmic exosome (RNase complex)"/>
    <property type="evidence" value="ECO:0007669"/>
    <property type="project" value="TreeGrafter"/>
</dbReference>
<dbReference type="InterPro" id="IPR020568">
    <property type="entry name" value="Ribosomal_Su5_D2-typ_SF"/>
</dbReference>
<dbReference type="Proteomes" id="UP000053477">
    <property type="component" value="Unassembled WGS sequence"/>
</dbReference>
<proteinExistence type="inferred from homology"/>
<evidence type="ECO:0000256" key="2">
    <source>
        <dbReference type="ARBA" id="ARBA00004604"/>
    </source>
</evidence>
<dbReference type="GO" id="GO:0034475">
    <property type="term" value="P:U4 snRNA 3'-end processing"/>
    <property type="evidence" value="ECO:0007669"/>
    <property type="project" value="TreeGrafter"/>
</dbReference>
<dbReference type="InterPro" id="IPR001247">
    <property type="entry name" value="ExoRNase_PH_dom1"/>
</dbReference>
<dbReference type="STRING" id="27342.A0A0H2RID7"/>
<evidence type="ECO:0000256" key="3">
    <source>
        <dbReference type="ARBA" id="ARBA00006678"/>
    </source>
</evidence>
<evidence type="ECO:0000313" key="11">
    <source>
        <dbReference type="EMBL" id="KLO11564.1"/>
    </source>
</evidence>
<gene>
    <name evidence="11" type="ORF">SCHPADRAFT_891491</name>
</gene>
<dbReference type="InterPro" id="IPR036345">
    <property type="entry name" value="ExoRNase_PH_dom2_sf"/>
</dbReference>
<evidence type="ECO:0000256" key="4">
    <source>
        <dbReference type="ARBA" id="ARBA00022490"/>
    </source>
</evidence>
<dbReference type="InterPro" id="IPR050080">
    <property type="entry name" value="RNase_PH"/>
</dbReference>
<organism evidence="11 12">
    <name type="scientific">Schizopora paradoxa</name>
    <dbReference type="NCBI Taxonomy" id="27342"/>
    <lineage>
        <taxon>Eukaryota</taxon>
        <taxon>Fungi</taxon>
        <taxon>Dikarya</taxon>
        <taxon>Basidiomycota</taxon>
        <taxon>Agaricomycotina</taxon>
        <taxon>Agaricomycetes</taxon>
        <taxon>Hymenochaetales</taxon>
        <taxon>Schizoporaceae</taxon>
        <taxon>Schizopora</taxon>
    </lineage>
</organism>
<evidence type="ECO:0000256" key="8">
    <source>
        <dbReference type="SAM" id="MobiDB-lite"/>
    </source>
</evidence>
<dbReference type="EMBL" id="KQ085997">
    <property type="protein sequence ID" value="KLO11564.1"/>
    <property type="molecule type" value="Genomic_DNA"/>
</dbReference>
<reference evidence="11 12" key="1">
    <citation type="submission" date="2015-04" db="EMBL/GenBank/DDBJ databases">
        <title>Complete genome sequence of Schizopora paradoxa KUC8140, a cosmopolitan wood degrader in East Asia.</title>
        <authorList>
            <consortium name="DOE Joint Genome Institute"/>
            <person name="Min B."/>
            <person name="Park H."/>
            <person name="Jang Y."/>
            <person name="Kim J.-J."/>
            <person name="Kim K.H."/>
            <person name="Pangilinan J."/>
            <person name="Lipzen A."/>
            <person name="Riley R."/>
            <person name="Grigoriev I.V."/>
            <person name="Spatafora J.W."/>
            <person name="Choi I.-G."/>
        </authorList>
    </citation>
    <scope>NUCLEOTIDE SEQUENCE [LARGE SCALE GENOMIC DNA]</scope>
    <source>
        <strain evidence="11 12">KUC8140</strain>
    </source>
</reference>
<dbReference type="InParanoid" id="A0A0H2RID7"/>
<dbReference type="Gene3D" id="3.30.230.70">
    <property type="entry name" value="GHMP Kinase, N-terminal domain"/>
    <property type="match status" value="1"/>
</dbReference>
<dbReference type="GO" id="GO:0005730">
    <property type="term" value="C:nucleolus"/>
    <property type="evidence" value="ECO:0007669"/>
    <property type="project" value="UniProtKB-SubCell"/>
</dbReference>
<dbReference type="GO" id="GO:0016075">
    <property type="term" value="P:rRNA catabolic process"/>
    <property type="evidence" value="ECO:0007669"/>
    <property type="project" value="TreeGrafter"/>
</dbReference>
<accession>A0A0H2RID7</accession>
<dbReference type="AlphaFoldDB" id="A0A0H2RID7"/>
<dbReference type="PANTHER" id="PTHR11953:SF0">
    <property type="entry name" value="EXOSOME COMPLEX COMPONENT RRP41"/>
    <property type="match status" value="1"/>
</dbReference>
<feature type="region of interest" description="Disordered" evidence="8">
    <location>
        <begin position="240"/>
        <end position="265"/>
    </location>
</feature>
<keyword evidence="12" id="KW-1185">Reference proteome</keyword>
<dbReference type="FunCoup" id="A0A0H2RID7">
    <property type="interactions" value="377"/>
</dbReference>
<dbReference type="SUPFAM" id="SSF54211">
    <property type="entry name" value="Ribosomal protein S5 domain 2-like"/>
    <property type="match status" value="1"/>
</dbReference>
<comment type="subunit">
    <text evidence="6">Component of the RNA exosome complex. Specifically part of the catalytically inactive RNA exosome core complex (Exo-9) which may associate with the catalytic subunits RRP6 and DIS3 in cytoplasmic- and nuclear-specific RNA exosome complex forms. Exo-9 is formed by a hexameric base ring of RNase PH domain-containing subunits and a cap ring consisting of CSL4, RRP4 and RRP40.</text>
</comment>
<evidence type="ECO:0000256" key="7">
    <source>
        <dbReference type="ARBA" id="ARBA00077929"/>
    </source>
</evidence>
<dbReference type="SUPFAM" id="SSF55666">
    <property type="entry name" value="Ribonuclease PH domain 2-like"/>
    <property type="match status" value="1"/>
</dbReference>
<keyword evidence="4" id="KW-0963">Cytoplasm</keyword>
<dbReference type="InterPro" id="IPR027408">
    <property type="entry name" value="PNPase/RNase_PH_dom_sf"/>
</dbReference>
<evidence type="ECO:0000256" key="1">
    <source>
        <dbReference type="ARBA" id="ARBA00004496"/>
    </source>
</evidence>
<comment type="subcellular location">
    <subcellularLocation>
        <location evidence="1">Cytoplasm</location>
    </subcellularLocation>
    <subcellularLocation>
        <location evidence="2">Nucleus</location>
        <location evidence="2">Nucleolus</location>
    </subcellularLocation>
</comment>
<feature type="compositionally biased region" description="Acidic residues" evidence="8">
    <location>
        <begin position="256"/>
        <end position="265"/>
    </location>
</feature>
<evidence type="ECO:0000256" key="5">
    <source>
        <dbReference type="ARBA" id="ARBA00022835"/>
    </source>
</evidence>
<dbReference type="FunFam" id="3.30.230.70:FF:000004">
    <property type="entry name" value="Exosome complex component Rrp41"/>
    <property type="match status" value="1"/>
</dbReference>
<keyword evidence="5" id="KW-0271">Exosome</keyword>
<dbReference type="GO" id="GO:0071028">
    <property type="term" value="P:nuclear mRNA surveillance"/>
    <property type="evidence" value="ECO:0007669"/>
    <property type="project" value="TreeGrafter"/>
</dbReference>
<dbReference type="PANTHER" id="PTHR11953">
    <property type="entry name" value="EXOSOME COMPLEX COMPONENT"/>
    <property type="match status" value="1"/>
</dbReference>
<evidence type="ECO:0000259" key="9">
    <source>
        <dbReference type="Pfam" id="PF01138"/>
    </source>
</evidence>
<dbReference type="OrthoDB" id="437922at2759"/>
<feature type="domain" description="Exoribonuclease phosphorolytic" evidence="9">
    <location>
        <begin position="22"/>
        <end position="152"/>
    </location>
</feature>
<dbReference type="GO" id="GO:0071051">
    <property type="term" value="P:poly(A)-dependent snoRNA 3'-end processing"/>
    <property type="evidence" value="ECO:0007669"/>
    <property type="project" value="TreeGrafter"/>
</dbReference>
<dbReference type="GO" id="GO:0000176">
    <property type="term" value="C:nuclear exosome (RNase complex)"/>
    <property type="evidence" value="ECO:0007669"/>
    <property type="project" value="UniProtKB-ARBA"/>
</dbReference>
<dbReference type="Pfam" id="PF03725">
    <property type="entry name" value="RNase_PH_C"/>
    <property type="match status" value="1"/>
</dbReference>
<sequence>MGSRVEILNDGGYRSDGRRQFELRDIAIDLSRHGQADGSAMYTQGLTEVLVTVFGPREAKLRSQTIHNRANINVEVNIAAFSTGERRKRSRGDKRILELGAAIKSTFEPVIQTHLYPRSQIDIFVQVLQQDGGLLSAAINATTLALITAGIPLFDYVCAVSSGVHSTHAMLDLTTLEENDVPHLTVAVMPRTGKITLVTLETRLHSDRFEEVFRIACEAGKVLHEEMRNAIKARTSALARAMGEGHPAGAPSNREGDEDFEMGDD</sequence>
<dbReference type="InterPro" id="IPR015847">
    <property type="entry name" value="ExoRNase_PH_dom2"/>
</dbReference>